<dbReference type="AlphaFoldDB" id="A0A5P6VUT8"/>
<feature type="transmembrane region" description="Helical" evidence="1">
    <location>
        <begin position="51"/>
        <end position="69"/>
    </location>
</feature>
<dbReference type="Proteomes" id="UP000327030">
    <property type="component" value="Chromosome 1"/>
</dbReference>
<feature type="transmembrane region" description="Helical" evidence="1">
    <location>
        <begin position="108"/>
        <end position="127"/>
    </location>
</feature>
<dbReference type="OrthoDB" id="2062846at2"/>
<dbReference type="EMBL" id="CP043028">
    <property type="protein sequence ID" value="QFJ55998.1"/>
    <property type="molecule type" value="Genomic_DNA"/>
</dbReference>
<organism evidence="2 3">
    <name type="scientific">Pseudobutyrivibrio xylanivorans</name>
    <dbReference type="NCBI Taxonomy" id="185007"/>
    <lineage>
        <taxon>Bacteria</taxon>
        <taxon>Bacillati</taxon>
        <taxon>Bacillota</taxon>
        <taxon>Clostridia</taxon>
        <taxon>Lachnospirales</taxon>
        <taxon>Lachnospiraceae</taxon>
        <taxon>Pseudobutyrivibrio</taxon>
    </lineage>
</organism>
<gene>
    <name evidence="2" type="ORF">FXF36_14405</name>
</gene>
<sequence length="285" mass="31697">MDMKTTRMVLLTKISLLILLTVFSFCVASTKAAKLPVFENSATTLEESKNLVMKVTGVTIGLSFVITLLPDDWGTPLADSLADLNKYLVLMLGMIFFENLLLSQGVPIIFRFLIPAALVLFIVYLVSKKELIKTIATKLLALSLVVILVVPCGTSVSNWLCSSSMTYVNETITMAEDGTNQVEEITESGSTDKSFYEKVSRVFNTAIGGVKDLFNYYKDMVGKFINAIAIMLVAYCVIPVVTFILLFWILNQLFQFDSFRDGSAGLRREVNKLLTQMKNNNEKAE</sequence>
<evidence type="ECO:0000313" key="3">
    <source>
        <dbReference type="Proteomes" id="UP000327030"/>
    </source>
</evidence>
<evidence type="ECO:0000256" key="1">
    <source>
        <dbReference type="SAM" id="Phobius"/>
    </source>
</evidence>
<proteinExistence type="predicted"/>
<accession>A0A5P6VUT8</accession>
<keyword evidence="1" id="KW-0472">Membrane</keyword>
<feature type="transmembrane region" description="Helical" evidence="1">
    <location>
        <begin position="224"/>
        <end position="250"/>
    </location>
</feature>
<feature type="transmembrane region" description="Helical" evidence="1">
    <location>
        <begin position="139"/>
        <end position="160"/>
    </location>
</feature>
<dbReference type="RefSeq" id="WP_151625291.1">
    <property type="nucleotide sequence ID" value="NZ_CP043028.1"/>
</dbReference>
<keyword evidence="1" id="KW-1133">Transmembrane helix</keyword>
<keyword evidence="1" id="KW-0812">Transmembrane</keyword>
<reference evidence="3" key="1">
    <citation type="submission" date="2019-08" db="EMBL/GenBank/DDBJ databases">
        <title>Complete Genome Sequence of the Polysaccharide-Degrading Rumen Bacterium Pseudobutyrivibrio xylanivorans MA3014.</title>
        <authorList>
            <person name="Palevich N."/>
            <person name="Maclean P.H."/>
            <person name="Kelly W.J."/>
            <person name="Leahy S.C."/>
            <person name="Rakonjac J."/>
            <person name="Attwood G.T."/>
        </authorList>
    </citation>
    <scope>NUCLEOTIDE SEQUENCE [LARGE SCALE GENOMIC DNA]</scope>
    <source>
        <strain evidence="3">MA3014</strain>
    </source>
</reference>
<dbReference type="KEGG" id="pxv:FXF36_14405"/>
<evidence type="ECO:0008006" key="4">
    <source>
        <dbReference type="Google" id="ProtNLM"/>
    </source>
</evidence>
<evidence type="ECO:0000313" key="2">
    <source>
        <dbReference type="EMBL" id="QFJ55998.1"/>
    </source>
</evidence>
<name>A0A5P6VUT8_PSEXY</name>
<protein>
    <recommendedName>
        <fullName evidence="4">Beta-carotene 15,15'-monooxygenase</fullName>
    </recommendedName>
</protein>